<dbReference type="Proteomes" id="UP001212152">
    <property type="component" value="Unassembled WGS sequence"/>
</dbReference>
<dbReference type="Gene3D" id="1.20.120.1900">
    <property type="entry name" value="Gamma-tubulin complex, C-terminal domain"/>
    <property type="match status" value="1"/>
</dbReference>
<feature type="domain" description="Gamma tubulin complex component C-terminal" evidence="7">
    <location>
        <begin position="66"/>
        <end position="187"/>
    </location>
</feature>
<evidence type="ECO:0000256" key="3">
    <source>
        <dbReference type="ARBA" id="ARBA00022490"/>
    </source>
</evidence>
<keyword evidence="3" id="KW-0963">Cytoplasm</keyword>
<dbReference type="Pfam" id="PF04130">
    <property type="entry name" value="GCP_C_terminal"/>
    <property type="match status" value="1"/>
</dbReference>
<feature type="region of interest" description="Disordered" evidence="6">
    <location>
        <begin position="212"/>
        <end position="233"/>
    </location>
</feature>
<reference evidence="8" key="1">
    <citation type="submission" date="2020-05" db="EMBL/GenBank/DDBJ databases">
        <title>Phylogenomic resolution of chytrid fungi.</title>
        <authorList>
            <person name="Stajich J.E."/>
            <person name="Amses K."/>
            <person name="Simmons R."/>
            <person name="Seto K."/>
            <person name="Myers J."/>
            <person name="Bonds A."/>
            <person name="Quandt C.A."/>
            <person name="Barry K."/>
            <person name="Liu P."/>
            <person name="Grigoriev I."/>
            <person name="Longcore J.E."/>
            <person name="James T.Y."/>
        </authorList>
    </citation>
    <scope>NUCLEOTIDE SEQUENCE</scope>
    <source>
        <strain evidence="8">JEL0379</strain>
    </source>
</reference>
<evidence type="ECO:0000256" key="4">
    <source>
        <dbReference type="ARBA" id="ARBA00022701"/>
    </source>
</evidence>
<dbReference type="InterPro" id="IPR042241">
    <property type="entry name" value="GCP_C_sf"/>
</dbReference>
<dbReference type="EMBL" id="JADGJQ010000043">
    <property type="protein sequence ID" value="KAJ3176208.1"/>
    <property type="molecule type" value="Genomic_DNA"/>
</dbReference>
<evidence type="ECO:0000313" key="8">
    <source>
        <dbReference type="EMBL" id="KAJ3176208.1"/>
    </source>
</evidence>
<name>A0AAD5XP63_9FUNG</name>
<dbReference type="AlphaFoldDB" id="A0AAD5XP63"/>
<sequence length="233" mass="25200">MDVLEASQSKLLTQIMSDHRDTSHNSDAEIGEDANDKSRPPTDTTHIVPPPPPPPLHQQPRTTSSRPDFEQIQTAHRAHVDRILRGCFLDATTLRLVGGTIRKAVAACDSFCGIVDRLLAAGSWGSLEMEQDVGALKGVITNIREDFEGHTSFLFRTFSGVQNAADGGAHARALGQLLLRMDFNRFYSVGGGERYEEAAQPHPQQPAFYAAARSVRKAGDGSGGDGGSHDAQR</sequence>
<feature type="compositionally biased region" description="Polar residues" evidence="6">
    <location>
        <begin position="1"/>
        <end position="16"/>
    </location>
</feature>
<evidence type="ECO:0000259" key="7">
    <source>
        <dbReference type="Pfam" id="PF04130"/>
    </source>
</evidence>
<feature type="compositionally biased region" description="Pro residues" evidence="6">
    <location>
        <begin position="48"/>
        <end position="57"/>
    </location>
</feature>
<feature type="compositionally biased region" description="Basic and acidic residues" evidence="6">
    <location>
        <begin position="17"/>
        <end position="27"/>
    </location>
</feature>
<keyword evidence="9" id="KW-1185">Reference proteome</keyword>
<comment type="similarity">
    <text evidence="2">Belongs to the TUBGCP family.</text>
</comment>
<organism evidence="8 9">
    <name type="scientific">Geranomyces variabilis</name>
    <dbReference type="NCBI Taxonomy" id="109894"/>
    <lineage>
        <taxon>Eukaryota</taxon>
        <taxon>Fungi</taxon>
        <taxon>Fungi incertae sedis</taxon>
        <taxon>Chytridiomycota</taxon>
        <taxon>Chytridiomycota incertae sedis</taxon>
        <taxon>Chytridiomycetes</taxon>
        <taxon>Spizellomycetales</taxon>
        <taxon>Powellomycetaceae</taxon>
        <taxon>Geranomyces</taxon>
    </lineage>
</organism>
<dbReference type="GO" id="GO:0000930">
    <property type="term" value="C:gamma-tubulin complex"/>
    <property type="evidence" value="ECO:0007669"/>
    <property type="project" value="UniProtKB-ARBA"/>
</dbReference>
<comment type="caution">
    <text evidence="8">The sequence shown here is derived from an EMBL/GenBank/DDBJ whole genome shotgun (WGS) entry which is preliminary data.</text>
</comment>
<proteinExistence type="inferred from homology"/>
<accession>A0AAD5XP63</accession>
<dbReference type="InterPro" id="IPR040457">
    <property type="entry name" value="GCP_C"/>
</dbReference>
<dbReference type="GO" id="GO:0007020">
    <property type="term" value="P:microtubule nucleation"/>
    <property type="evidence" value="ECO:0007669"/>
    <property type="project" value="UniProtKB-ARBA"/>
</dbReference>
<keyword evidence="5" id="KW-0206">Cytoskeleton</keyword>
<evidence type="ECO:0000313" key="9">
    <source>
        <dbReference type="Proteomes" id="UP001212152"/>
    </source>
</evidence>
<protein>
    <recommendedName>
        <fullName evidence="7">Gamma tubulin complex component C-terminal domain-containing protein</fullName>
    </recommendedName>
</protein>
<evidence type="ECO:0000256" key="2">
    <source>
        <dbReference type="ARBA" id="ARBA00010337"/>
    </source>
</evidence>
<evidence type="ECO:0000256" key="6">
    <source>
        <dbReference type="SAM" id="MobiDB-lite"/>
    </source>
</evidence>
<dbReference type="GO" id="GO:0005816">
    <property type="term" value="C:spindle pole body"/>
    <property type="evidence" value="ECO:0007669"/>
    <property type="project" value="UniProtKB-ARBA"/>
</dbReference>
<feature type="region of interest" description="Disordered" evidence="6">
    <location>
        <begin position="1"/>
        <end position="69"/>
    </location>
</feature>
<dbReference type="GO" id="GO:0043015">
    <property type="term" value="F:gamma-tubulin binding"/>
    <property type="evidence" value="ECO:0007669"/>
    <property type="project" value="InterPro"/>
</dbReference>
<keyword evidence="4" id="KW-0493">Microtubule</keyword>
<dbReference type="GO" id="GO:0005874">
    <property type="term" value="C:microtubule"/>
    <property type="evidence" value="ECO:0007669"/>
    <property type="project" value="UniProtKB-KW"/>
</dbReference>
<evidence type="ECO:0000256" key="5">
    <source>
        <dbReference type="ARBA" id="ARBA00023212"/>
    </source>
</evidence>
<comment type="subcellular location">
    <subcellularLocation>
        <location evidence="1">Cytoplasm</location>
        <location evidence="1">Cytoskeleton</location>
    </subcellularLocation>
</comment>
<gene>
    <name evidence="8" type="ORF">HDU87_005423</name>
</gene>
<evidence type="ECO:0000256" key="1">
    <source>
        <dbReference type="ARBA" id="ARBA00004245"/>
    </source>
</evidence>